<dbReference type="PANTHER" id="PTHR21599:SF0">
    <property type="entry name" value="GLYCERATE KINASE"/>
    <property type="match status" value="1"/>
</dbReference>
<evidence type="ECO:0000313" key="6">
    <source>
        <dbReference type="Proteomes" id="UP000032336"/>
    </source>
</evidence>
<dbReference type="EC" id="2.7.1.165" evidence="5"/>
<dbReference type="InterPro" id="IPR018197">
    <property type="entry name" value="Glycerate_kinase_RE-like"/>
</dbReference>
<dbReference type="OrthoDB" id="9774290at2"/>
<dbReference type="AlphaFoldDB" id="A0A0D8FWE6"/>
<comment type="caution">
    <text evidence="5">The sequence shown here is derived from an EMBL/GenBank/DDBJ whole genome shotgun (WGS) entry which is preliminary data.</text>
</comment>
<evidence type="ECO:0000313" key="5">
    <source>
        <dbReference type="EMBL" id="KJE77623.1"/>
    </source>
</evidence>
<evidence type="ECO:0000256" key="2">
    <source>
        <dbReference type="ARBA" id="ARBA00022679"/>
    </source>
</evidence>
<dbReference type="InterPro" id="IPR036129">
    <property type="entry name" value="Glycerate_kinase_sf"/>
</dbReference>
<dbReference type="eggNOG" id="COG1929">
    <property type="taxonomic scope" value="Bacteria"/>
</dbReference>
<accession>A0A0D8FWE6</accession>
<dbReference type="Pfam" id="PF02595">
    <property type="entry name" value="Gly_kinase"/>
    <property type="match status" value="2"/>
</dbReference>
<keyword evidence="2 4" id="KW-0808">Transferase</keyword>
<dbReference type="GO" id="GO:0043798">
    <property type="term" value="F:glycerate 2-kinase activity"/>
    <property type="evidence" value="ECO:0007669"/>
    <property type="project" value="UniProtKB-EC"/>
</dbReference>
<keyword evidence="3 4" id="KW-0418">Kinase</keyword>
<reference evidence="5 6" key="1">
    <citation type="submission" date="2015-01" db="EMBL/GenBank/DDBJ databases">
        <title>Draft genome of the acidophilic iron oxidizer Ferrimicrobium acidiphilum strain T23.</title>
        <authorList>
            <person name="Poehlein A."/>
            <person name="Eisen S."/>
            <person name="Schloemann M."/>
            <person name="Johnson B.D."/>
            <person name="Daniel R."/>
            <person name="Muehling M."/>
        </authorList>
    </citation>
    <scope>NUCLEOTIDE SEQUENCE [LARGE SCALE GENOMIC DNA]</scope>
    <source>
        <strain evidence="5 6">T23</strain>
    </source>
</reference>
<dbReference type="Gene3D" id="3.40.50.10350">
    <property type="entry name" value="Glycerate kinase, domain 1"/>
    <property type="match status" value="2"/>
</dbReference>
<dbReference type="GeneID" id="78372033"/>
<dbReference type="GO" id="GO:0008887">
    <property type="term" value="F:glycerate kinase activity"/>
    <property type="evidence" value="ECO:0007669"/>
    <property type="project" value="UniProtKB-UniRule"/>
</dbReference>
<dbReference type="EMBL" id="JXUW01000004">
    <property type="protein sequence ID" value="KJE77623.1"/>
    <property type="molecule type" value="Genomic_DNA"/>
</dbReference>
<organism evidence="5 6">
    <name type="scientific">Ferrimicrobium acidiphilum DSM 19497</name>
    <dbReference type="NCBI Taxonomy" id="1121877"/>
    <lineage>
        <taxon>Bacteria</taxon>
        <taxon>Bacillati</taxon>
        <taxon>Actinomycetota</taxon>
        <taxon>Acidimicrobiia</taxon>
        <taxon>Acidimicrobiales</taxon>
        <taxon>Acidimicrobiaceae</taxon>
        <taxon>Ferrimicrobium</taxon>
    </lineage>
</organism>
<dbReference type="RefSeq" id="WP_152623058.1">
    <property type="nucleotide sequence ID" value="NZ_JQKF01000003.1"/>
</dbReference>
<keyword evidence="6" id="KW-1185">Reference proteome</keyword>
<dbReference type="SUPFAM" id="SSF110738">
    <property type="entry name" value="Glycerate kinase I"/>
    <property type="match status" value="1"/>
</dbReference>
<gene>
    <name evidence="5" type="primary">garK</name>
    <name evidence="5" type="ORF">FEAC_07330</name>
</gene>
<dbReference type="InterPro" id="IPR018193">
    <property type="entry name" value="Glyc_kinase_flavodox-like_fold"/>
</dbReference>
<evidence type="ECO:0000256" key="4">
    <source>
        <dbReference type="PIRNR" id="PIRNR006078"/>
    </source>
</evidence>
<evidence type="ECO:0000256" key="1">
    <source>
        <dbReference type="ARBA" id="ARBA00006284"/>
    </source>
</evidence>
<dbReference type="GO" id="GO:0031388">
    <property type="term" value="P:organic acid phosphorylation"/>
    <property type="evidence" value="ECO:0007669"/>
    <property type="project" value="UniProtKB-UniRule"/>
</dbReference>
<dbReference type="PIRSF" id="PIRSF006078">
    <property type="entry name" value="GlxK"/>
    <property type="match status" value="1"/>
</dbReference>
<name>A0A0D8FWE6_9ACTN</name>
<dbReference type="InterPro" id="IPR004381">
    <property type="entry name" value="Glycerate_kinase"/>
</dbReference>
<dbReference type="PANTHER" id="PTHR21599">
    <property type="entry name" value="GLYCERATE KINASE"/>
    <property type="match status" value="1"/>
</dbReference>
<sequence>MNVLAAFDSFKGTMSARAIGRELARALSSYEVRECPLSDGGEGFLEILANRFVQVPTVDALGRGCFARLGFREHGVSGVEVILETAQTIGLTQVGGAAGNDPIRADSTGVAILLEEALRRRPAAILVGCGGSAVTDGGLGFIRRARQRKLATYGVPVRVALDVRTRFTQAGEVFAPQKGAAPKEVDLLSARLVALHAWYRRWYGIDLDEYAGTGAAGGLGGALMAFGAVLASGFDEVASRIQLSRQISEADLVLTGEGRLDETSFDGKVVGEVLMLAESQGKQVVVIVGTADSRIVERVRHSGHRVYALSEIFGIERSLANPLQLIGELARSVVA</sequence>
<dbReference type="STRING" id="1121877.FEAC_07330"/>
<proteinExistence type="inferred from homology"/>
<dbReference type="Proteomes" id="UP000032336">
    <property type="component" value="Unassembled WGS sequence"/>
</dbReference>
<protein>
    <submittedName>
        <fullName evidence="5">Glycerate 2-kinase</fullName>
        <ecNumber evidence="5">2.7.1.165</ecNumber>
    </submittedName>
</protein>
<evidence type="ECO:0000256" key="3">
    <source>
        <dbReference type="ARBA" id="ARBA00022777"/>
    </source>
</evidence>
<comment type="similarity">
    <text evidence="1 4">Belongs to the glycerate kinase type-1 family.</text>
</comment>
<dbReference type="Gene3D" id="3.90.1510.10">
    <property type="entry name" value="Glycerate kinase, domain 2"/>
    <property type="match status" value="2"/>
</dbReference>